<reference evidence="1" key="2">
    <citation type="submission" date="2019-07" db="EMBL/GenBank/DDBJ databases">
        <authorList>
            <person name="Seetharam A."/>
            <person name="Woodhouse M."/>
            <person name="Cannon E."/>
        </authorList>
    </citation>
    <scope>NUCLEOTIDE SEQUENCE [LARGE SCALE GENOMIC DNA]</scope>
    <source>
        <strain evidence="1">cv. B73</strain>
    </source>
</reference>
<sequence>MLLVACRPPWRGSASLSVHKVETRDGLVQTPPCWCCLGGRNKTIAAVLTVELPTIVSTCPIPVQGGVR</sequence>
<accession>A0A804NCC2</accession>
<reference evidence="1" key="3">
    <citation type="submission" date="2021-05" db="UniProtKB">
        <authorList>
            <consortium name="EnsemblPlants"/>
        </authorList>
    </citation>
    <scope>IDENTIFICATION</scope>
    <source>
        <strain evidence="1">cv. B73</strain>
    </source>
</reference>
<keyword evidence="2" id="KW-1185">Reference proteome</keyword>
<evidence type="ECO:0000313" key="2">
    <source>
        <dbReference type="Proteomes" id="UP000007305"/>
    </source>
</evidence>
<reference evidence="2" key="1">
    <citation type="submission" date="2015-12" db="EMBL/GenBank/DDBJ databases">
        <title>Update maize B73 reference genome by single molecule sequencing technologies.</title>
        <authorList>
            <consortium name="Maize Genome Sequencing Project"/>
            <person name="Ware D."/>
        </authorList>
    </citation>
    <scope>NUCLEOTIDE SEQUENCE [LARGE SCALE GENOMIC DNA]</scope>
    <source>
        <strain evidence="2">cv. B73</strain>
    </source>
</reference>
<evidence type="ECO:0000313" key="1">
    <source>
        <dbReference type="EnsemblPlants" id="Zm00001eb151210_P001"/>
    </source>
</evidence>
<name>A0A804NCC2_MAIZE</name>
<dbReference type="Gramene" id="Zm00001eb151210_T001">
    <property type="protein sequence ID" value="Zm00001eb151210_P001"/>
    <property type="gene ID" value="Zm00001eb151210"/>
</dbReference>
<proteinExistence type="predicted"/>
<dbReference type="AlphaFoldDB" id="A0A804NCC2"/>
<dbReference type="Proteomes" id="UP000007305">
    <property type="component" value="Chromosome 3"/>
</dbReference>
<protein>
    <submittedName>
        <fullName evidence="1">Uncharacterized protein</fullName>
    </submittedName>
</protein>
<dbReference type="EnsemblPlants" id="Zm00001eb151210_T001">
    <property type="protein sequence ID" value="Zm00001eb151210_P001"/>
    <property type="gene ID" value="Zm00001eb151210"/>
</dbReference>
<organism evidence="1 2">
    <name type="scientific">Zea mays</name>
    <name type="common">Maize</name>
    <dbReference type="NCBI Taxonomy" id="4577"/>
    <lineage>
        <taxon>Eukaryota</taxon>
        <taxon>Viridiplantae</taxon>
        <taxon>Streptophyta</taxon>
        <taxon>Embryophyta</taxon>
        <taxon>Tracheophyta</taxon>
        <taxon>Spermatophyta</taxon>
        <taxon>Magnoliopsida</taxon>
        <taxon>Liliopsida</taxon>
        <taxon>Poales</taxon>
        <taxon>Poaceae</taxon>
        <taxon>PACMAD clade</taxon>
        <taxon>Panicoideae</taxon>
        <taxon>Andropogonodae</taxon>
        <taxon>Andropogoneae</taxon>
        <taxon>Tripsacinae</taxon>
        <taxon>Zea</taxon>
    </lineage>
</organism>